<evidence type="ECO:0000256" key="1">
    <source>
        <dbReference type="SAM" id="MobiDB-lite"/>
    </source>
</evidence>
<dbReference type="OrthoDB" id="10668251at2759"/>
<keyword evidence="2" id="KW-0812">Transmembrane</keyword>
<organism evidence="3 5">
    <name type="scientific">Cyberlindnera jadinii (strain ATCC 18201 / CBS 1600 / BCRC 20928 / JCM 3617 / NBRC 0987 / NRRL Y-1542)</name>
    <name type="common">Torula yeast</name>
    <name type="synonym">Candida utilis</name>
    <dbReference type="NCBI Taxonomy" id="983966"/>
    <lineage>
        <taxon>Eukaryota</taxon>
        <taxon>Fungi</taxon>
        <taxon>Dikarya</taxon>
        <taxon>Ascomycota</taxon>
        <taxon>Saccharomycotina</taxon>
        <taxon>Saccharomycetes</taxon>
        <taxon>Phaffomycetales</taxon>
        <taxon>Phaffomycetaceae</taxon>
        <taxon>Cyberlindnera</taxon>
    </lineage>
</organism>
<dbReference type="Proteomes" id="UP000094389">
    <property type="component" value="Unassembled WGS sequence"/>
</dbReference>
<name>A0A0H5C352_CYBJN</name>
<feature type="compositionally biased region" description="Low complexity" evidence="1">
    <location>
        <begin position="240"/>
        <end position="250"/>
    </location>
</feature>
<accession>A0A0H5C352</accession>
<evidence type="ECO:0000313" key="5">
    <source>
        <dbReference type="Proteomes" id="UP000038830"/>
    </source>
</evidence>
<feature type="region of interest" description="Disordered" evidence="1">
    <location>
        <begin position="197"/>
        <end position="250"/>
    </location>
</feature>
<reference evidence="5" key="2">
    <citation type="journal article" date="2015" name="J. Biotechnol.">
        <title>The structure of the Cyberlindnera jadinii genome and its relation to Candida utilis analyzed by the occurrence of single nucleotide polymorphisms.</title>
        <authorList>
            <person name="Rupp O."/>
            <person name="Brinkrolf K."/>
            <person name="Buerth C."/>
            <person name="Kunigo M."/>
            <person name="Schneider J."/>
            <person name="Jaenicke S."/>
            <person name="Goesmann A."/>
            <person name="Puehler A."/>
            <person name="Jaeger K.-E."/>
            <person name="Ernst J.F."/>
        </authorList>
    </citation>
    <scope>NUCLEOTIDE SEQUENCE [LARGE SCALE GENOMIC DNA]</scope>
    <source>
        <strain evidence="5">ATCC 18201 / CBS 1600 / BCRC 20928 / JCM 3617 / NBRC 0987 / NRRL Y-1542</strain>
    </source>
</reference>
<protein>
    <submittedName>
        <fullName evidence="3">Uncharacterized protein</fullName>
    </submittedName>
</protein>
<evidence type="ECO:0000256" key="2">
    <source>
        <dbReference type="SAM" id="Phobius"/>
    </source>
</evidence>
<reference evidence="4 6" key="3">
    <citation type="journal article" date="2016" name="Proc. Natl. Acad. Sci. U.S.A.">
        <title>Comparative genomics of biotechnologically important yeasts.</title>
        <authorList>
            <person name="Riley R."/>
            <person name="Haridas S."/>
            <person name="Wolfe K.H."/>
            <person name="Lopes M.R."/>
            <person name="Hittinger C.T."/>
            <person name="Goeker M."/>
            <person name="Salamov A.A."/>
            <person name="Wisecaver J.H."/>
            <person name="Long T.M."/>
            <person name="Calvey C.H."/>
            <person name="Aerts A.L."/>
            <person name="Barry K.W."/>
            <person name="Choi C."/>
            <person name="Clum A."/>
            <person name="Coughlan A.Y."/>
            <person name="Deshpande S."/>
            <person name="Douglass A.P."/>
            <person name="Hanson S.J."/>
            <person name="Klenk H.-P."/>
            <person name="LaButti K.M."/>
            <person name="Lapidus A."/>
            <person name="Lindquist E.A."/>
            <person name="Lipzen A.M."/>
            <person name="Meier-Kolthoff J.P."/>
            <person name="Ohm R.A."/>
            <person name="Otillar R.P."/>
            <person name="Pangilinan J.L."/>
            <person name="Peng Y."/>
            <person name="Rokas A."/>
            <person name="Rosa C.A."/>
            <person name="Scheuner C."/>
            <person name="Sibirny A.A."/>
            <person name="Slot J.C."/>
            <person name="Stielow J.B."/>
            <person name="Sun H."/>
            <person name="Kurtzman C.P."/>
            <person name="Blackwell M."/>
            <person name="Grigoriev I.V."/>
            <person name="Jeffries T.W."/>
        </authorList>
    </citation>
    <scope>NUCLEOTIDE SEQUENCE [LARGE SCALE GENOMIC DNA]</scope>
    <source>
        <strain evidence="6">ATCC 18201 / CBS 1600 / BCRC 20928 / JCM 3617 / NBRC 0987 / NRRL Y-1542</strain>
        <strain evidence="4">NRRL Y-1542</strain>
    </source>
</reference>
<feature type="transmembrane region" description="Helical" evidence="2">
    <location>
        <begin position="49"/>
        <end position="66"/>
    </location>
</feature>
<evidence type="ECO:0000313" key="4">
    <source>
        <dbReference type="EMBL" id="ODV72898.1"/>
    </source>
</evidence>
<feature type="transmembrane region" description="Helical" evidence="2">
    <location>
        <begin position="6"/>
        <end position="28"/>
    </location>
</feature>
<dbReference type="GeneID" id="30986438"/>
<proteinExistence type="predicted"/>
<evidence type="ECO:0000313" key="3">
    <source>
        <dbReference type="EMBL" id="CEP22087.1"/>
    </source>
</evidence>
<accession>A0A1E4S068</accession>
<dbReference type="Proteomes" id="UP000038830">
    <property type="component" value="Unassembled WGS sequence"/>
</dbReference>
<reference evidence="3" key="1">
    <citation type="submission" date="2014-12" db="EMBL/GenBank/DDBJ databases">
        <authorList>
            <person name="Jaenicke S."/>
        </authorList>
    </citation>
    <scope>NUCLEOTIDE SEQUENCE [LARGE SCALE GENOMIC DNA]</scope>
    <source>
        <strain evidence="3">CBS1600</strain>
    </source>
</reference>
<dbReference type="RefSeq" id="XP_020069937.1">
    <property type="nucleotide sequence ID" value="XM_020212042.1"/>
</dbReference>
<dbReference type="AlphaFoldDB" id="A0A0H5C352"/>
<dbReference type="EMBL" id="KV453933">
    <property type="protein sequence ID" value="ODV72898.1"/>
    <property type="molecule type" value="Genomic_DNA"/>
</dbReference>
<keyword evidence="2" id="KW-1133">Transmembrane helix</keyword>
<sequence>MLLDRYFIPIAEISVSIAIPVVLTLKALQLSVVTSNGSDLSSVVRTQRILVFWVCYWLVLFVLSFANVNFHFMSMFSVFYSLQSQVVLAQLLNLYETQLLPFASEVLHKTTKYRKKESDIDMFFKEMEDKLCCDGEGVNALTQFLSISTVKRAIVDEVVGSNFPSPRRYTSSPESYNIVPLEYQSIQADMDAAKASRSRRRSVSNSTLKVGNGQGFSLGKRSSWQNLRGMLNGDGDTNGSQSQHSSRISSGDIVFDEVDAKWRRSASEY</sequence>
<keyword evidence="2" id="KW-0472">Membrane</keyword>
<keyword evidence="6" id="KW-1185">Reference proteome</keyword>
<gene>
    <name evidence="3" type="ORF">BN1211_2356</name>
    <name evidence="4" type="ORF">CYBJADRAFT_103725</name>
</gene>
<evidence type="ECO:0000313" key="6">
    <source>
        <dbReference type="Proteomes" id="UP000094389"/>
    </source>
</evidence>
<dbReference type="EMBL" id="CDQK01000003">
    <property type="protein sequence ID" value="CEP22087.1"/>
    <property type="molecule type" value="Genomic_DNA"/>
</dbReference>